<proteinExistence type="predicted"/>
<name>A0A840AI91_9PROT</name>
<gene>
    <name evidence="1" type="ORF">GGQ83_003334</name>
</gene>
<reference evidence="1 2" key="1">
    <citation type="submission" date="2020-08" db="EMBL/GenBank/DDBJ databases">
        <title>Genomic Encyclopedia of Type Strains, Phase IV (KMG-IV): sequencing the most valuable type-strain genomes for metagenomic binning, comparative biology and taxonomic classification.</title>
        <authorList>
            <person name="Goeker M."/>
        </authorList>
    </citation>
    <scope>NUCLEOTIDE SEQUENCE [LARGE SCALE GENOMIC DNA]</scope>
    <source>
        <strain evidence="1 2">DSM 19979</strain>
    </source>
</reference>
<dbReference type="EMBL" id="JACIDJ010000006">
    <property type="protein sequence ID" value="MBB3899874.1"/>
    <property type="molecule type" value="Genomic_DNA"/>
</dbReference>
<dbReference type="RefSeq" id="WP_184386027.1">
    <property type="nucleotide sequence ID" value="NZ_JACIDJ010000006.1"/>
</dbReference>
<keyword evidence="2" id="KW-1185">Reference proteome</keyword>
<protein>
    <submittedName>
        <fullName evidence="1">Uncharacterized protein</fullName>
    </submittedName>
</protein>
<evidence type="ECO:0000313" key="2">
    <source>
        <dbReference type="Proteomes" id="UP000553193"/>
    </source>
</evidence>
<comment type="caution">
    <text evidence="1">The sequence shown here is derived from an EMBL/GenBank/DDBJ whole genome shotgun (WGS) entry which is preliminary data.</text>
</comment>
<dbReference type="Proteomes" id="UP000553193">
    <property type="component" value="Unassembled WGS sequence"/>
</dbReference>
<sequence length="141" mass="14635">MATRGLPAWPLIGQETDTLPEPERMVLDAARAWAGSGSAGPMGEAALVLAAAGMEGAALPFDAALRALPGLHMQWPLCPVVSREEATLLMGLAVVQSGRRAVALALLHRLAPPLSAYRAVAELSVMGCVFRRGGICLTAPL</sequence>
<accession>A0A840AI91</accession>
<organism evidence="1 2">
    <name type="scientific">Roseococcus suduntuyensis</name>
    <dbReference type="NCBI Taxonomy" id="455361"/>
    <lineage>
        <taxon>Bacteria</taxon>
        <taxon>Pseudomonadati</taxon>
        <taxon>Pseudomonadota</taxon>
        <taxon>Alphaproteobacteria</taxon>
        <taxon>Acetobacterales</taxon>
        <taxon>Roseomonadaceae</taxon>
        <taxon>Roseococcus</taxon>
    </lineage>
</organism>
<evidence type="ECO:0000313" key="1">
    <source>
        <dbReference type="EMBL" id="MBB3899874.1"/>
    </source>
</evidence>
<dbReference type="AlphaFoldDB" id="A0A840AI91"/>